<feature type="compositionally biased region" description="Basic residues" evidence="6">
    <location>
        <begin position="1"/>
        <end position="12"/>
    </location>
</feature>
<feature type="region of interest" description="Disordered" evidence="6">
    <location>
        <begin position="1"/>
        <end position="37"/>
    </location>
</feature>
<dbReference type="AlphaFoldDB" id="A0A6P7U0N7"/>
<dbReference type="SMART" id="SM00389">
    <property type="entry name" value="HOX"/>
    <property type="match status" value="1"/>
</dbReference>
<keyword evidence="1 4" id="KW-0238">DNA-binding</keyword>
<dbReference type="KEGG" id="osn:115227996"/>
<dbReference type="InterPro" id="IPR017970">
    <property type="entry name" value="Homeobox_CS"/>
</dbReference>
<dbReference type="InterPro" id="IPR001356">
    <property type="entry name" value="HD"/>
</dbReference>
<accession>A0A6P7U0N7</accession>
<feature type="DNA-binding region" description="Homeobox" evidence="4">
    <location>
        <begin position="111"/>
        <end position="170"/>
    </location>
</feature>
<sequence>MKKAGKHQKRCIQKSTTSPQEERLEESGPQKQMEQNPVERATEYMMRGEYRLVQSYLENNRFYRSDWHALNLIWIDSQRQMRKLARMDYKKVEWHRFKKKNPPPLTISDGKDKYKYNMPLSAKKILEDFFSTTPNPSHEEKKLLAQNTCLTDEQIKNWFKNKRQRIKKNEKRNLLENRKSGIYSDETNQEAIR</sequence>
<dbReference type="PROSITE" id="PS50071">
    <property type="entry name" value="HOMEOBOX_2"/>
    <property type="match status" value="1"/>
</dbReference>
<evidence type="ECO:0000259" key="7">
    <source>
        <dbReference type="PROSITE" id="PS50071"/>
    </source>
</evidence>
<dbReference type="GO" id="GO:0005634">
    <property type="term" value="C:nucleus"/>
    <property type="evidence" value="ECO:0007669"/>
    <property type="project" value="UniProtKB-SubCell"/>
</dbReference>
<dbReference type="Pfam" id="PF00046">
    <property type="entry name" value="Homeodomain"/>
    <property type="match status" value="1"/>
</dbReference>
<evidence type="ECO:0000256" key="4">
    <source>
        <dbReference type="PROSITE-ProRule" id="PRU00108"/>
    </source>
</evidence>
<reference evidence="9" key="1">
    <citation type="submission" date="2025-08" db="UniProtKB">
        <authorList>
            <consortium name="RefSeq"/>
        </authorList>
    </citation>
    <scope>IDENTIFICATION</scope>
</reference>
<dbReference type="GO" id="GO:0000981">
    <property type="term" value="F:DNA-binding transcription factor activity, RNA polymerase II-specific"/>
    <property type="evidence" value="ECO:0007669"/>
    <property type="project" value="InterPro"/>
</dbReference>
<evidence type="ECO:0000256" key="2">
    <source>
        <dbReference type="ARBA" id="ARBA00023155"/>
    </source>
</evidence>
<keyword evidence="2 4" id="KW-0371">Homeobox</keyword>
<proteinExistence type="predicted"/>
<dbReference type="PANTHER" id="PTHR10390">
    <property type="entry name" value="HOMEOBOX PROTEIN SIX"/>
    <property type="match status" value="1"/>
</dbReference>
<dbReference type="SUPFAM" id="SSF46689">
    <property type="entry name" value="Homeodomain-like"/>
    <property type="match status" value="1"/>
</dbReference>
<gene>
    <name evidence="9" type="primary">LOC115227996</name>
</gene>
<evidence type="ECO:0000313" key="9">
    <source>
        <dbReference type="RefSeq" id="XP_029654536.1"/>
    </source>
</evidence>
<organism evidence="8 9">
    <name type="scientific">Octopus sinensis</name>
    <name type="common">East Asian common octopus</name>
    <dbReference type="NCBI Taxonomy" id="2607531"/>
    <lineage>
        <taxon>Eukaryota</taxon>
        <taxon>Metazoa</taxon>
        <taxon>Spiralia</taxon>
        <taxon>Lophotrochozoa</taxon>
        <taxon>Mollusca</taxon>
        <taxon>Cephalopoda</taxon>
        <taxon>Coleoidea</taxon>
        <taxon>Octopodiformes</taxon>
        <taxon>Octopoda</taxon>
        <taxon>Incirrata</taxon>
        <taxon>Octopodidae</taxon>
        <taxon>Octopus</taxon>
    </lineage>
</organism>
<dbReference type="PANTHER" id="PTHR10390:SF44">
    <property type="entry name" value="SIX HOMEOBOX 4"/>
    <property type="match status" value="1"/>
</dbReference>
<dbReference type="CDD" id="cd00086">
    <property type="entry name" value="homeodomain"/>
    <property type="match status" value="1"/>
</dbReference>
<evidence type="ECO:0000256" key="3">
    <source>
        <dbReference type="ARBA" id="ARBA00023242"/>
    </source>
</evidence>
<evidence type="ECO:0000313" key="8">
    <source>
        <dbReference type="Proteomes" id="UP000515154"/>
    </source>
</evidence>
<dbReference type="Proteomes" id="UP000515154">
    <property type="component" value="Unplaced"/>
</dbReference>
<dbReference type="Gene3D" id="1.10.10.60">
    <property type="entry name" value="Homeodomain-like"/>
    <property type="match status" value="1"/>
</dbReference>
<dbReference type="GO" id="GO:0005667">
    <property type="term" value="C:transcription regulator complex"/>
    <property type="evidence" value="ECO:0007669"/>
    <property type="project" value="TreeGrafter"/>
</dbReference>
<evidence type="ECO:0000256" key="5">
    <source>
        <dbReference type="RuleBase" id="RU000682"/>
    </source>
</evidence>
<dbReference type="GO" id="GO:0000978">
    <property type="term" value="F:RNA polymerase II cis-regulatory region sequence-specific DNA binding"/>
    <property type="evidence" value="ECO:0007669"/>
    <property type="project" value="TreeGrafter"/>
</dbReference>
<dbReference type="PROSITE" id="PS00027">
    <property type="entry name" value="HOMEOBOX_1"/>
    <property type="match status" value="1"/>
</dbReference>
<name>A0A6P7U0N7_9MOLL</name>
<evidence type="ECO:0000256" key="1">
    <source>
        <dbReference type="ARBA" id="ARBA00023125"/>
    </source>
</evidence>
<evidence type="ECO:0000256" key="6">
    <source>
        <dbReference type="SAM" id="MobiDB-lite"/>
    </source>
</evidence>
<feature type="domain" description="Homeobox" evidence="7">
    <location>
        <begin position="109"/>
        <end position="169"/>
    </location>
</feature>
<protein>
    <submittedName>
        <fullName evidence="9">Homeobox protein SIX6-like</fullName>
    </submittedName>
</protein>
<keyword evidence="3 4" id="KW-0539">Nucleus</keyword>
<dbReference type="InterPro" id="IPR009057">
    <property type="entry name" value="Homeodomain-like_sf"/>
</dbReference>
<dbReference type="RefSeq" id="XP_029654536.1">
    <property type="nucleotide sequence ID" value="XM_029798676.1"/>
</dbReference>
<keyword evidence="8" id="KW-1185">Reference proteome</keyword>
<comment type="subcellular location">
    <subcellularLocation>
        <location evidence="4 5">Nucleus</location>
    </subcellularLocation>
</comment>